<name>E9SBN3_RUMAL</name>
<organism evidence="1 2">
    <name type="scientific">Ruminococcus albus 8</name>
    <dbReference type="NCBI Taxonomy" id="246199"/>
    <lineage>
        <taxon>Bacteria</taxon>
        <taxon>Bacillati</taxon>
        <taxon>Bacillota</taxon>
        <taxon>Clostridia</taxon>
        <taxon>Eubacteriales</taxon>
        <taxon>Oscillospiraceae</taxon>
        <taxon>Ruminococcus</taxon>
    </lineage>
</organism>
<dbReference type="Proteomes" id="UP000004259">
    <property type="component" value="Unassembled WGS sequence"/>
</dbReference>
<proteinExistence type="predicted"/>
<dbReference type="AlphaFoldDB" id="E9SBN3"/>
<keyword evidence="2" id="KW-1185">Reference proteome</keyword>
<sequence length="237" mass="27259">MAYNFRFSPAGKLGKWAELENRITILIKAQNPAIGCSVFSSMASEINPYSFPLFTNHYKCELSQKYLVDVSVSDHSDNVHSGIITFCLPDFLQEAKKMQFVHSNDSNVIYYKICSANSAGTLSFYNNDNNAQQKHFHLQGNPDDKIFVDTHESPCSYSQHLMVDDRYISIYDNIRNKYLGVKVVSVIEQRNVESGEVEILQVRFQYSEYNNQTTIEKFIELLSLITNDKMWFASKII</sequence>
<gene>
    <name evidence="1" type="ORF">CUS_4452</name>
</gene>
<dbReference type="RefSeq" id="WP_002849041.1">
    <property type="nucleotide sequence ID" value="NZ_ADKM02000070.1"/>
</dbReference>
<evidence type="ECO:0000313" key="2">
    <source>
        <dbReference type="Proteomes" id="UP000004259"/>
    </source>
</evidence>
<dbReference type="OrthoDB" id="9937314at2"/>
<reference evidence="1 2" key="1">
    <citation type="submission" date="2011-02" db="EMBL/GenBank/DDBJ databases">
        <authorList>
            <person name="Nelson K.E."/>
            <person name="Sutton G."/>
            <person name="Torralba M."/>
            <person name="Durkin S."/>
            <person name="Harkins D."/>
            <person name="Montgomery R."/>
            <person name="Ziemer C."/>
            <person name="Klaassens E."/>
            <person name="Ocuiv P."/>
            <person name="Morrison M."/>
        </authorList>
    </citation>
    <scope>NUCLEOTIDE SEQUENCE [LARGE SCALE GENOMIC DNA]</scope>
    <source>
        <strain evidence="1 2">8</strain>
    </source>
</reference>
<comment type="caution">
    <text evidence="1">The sequence shown here is derived from an EMBL/GenBank/DDBJ whole genome shotgun (WGS) entry which is preliminary data.</text>
</comment>
<protein>
    <submittedName>
        <fullName evidence="1">Uncharacterized protein</fullName>
    </submittedName>
</protein>
<accession>E9SBN3</accession>
<evidence type="ECO:0000313" key="1">
    <source>
        <dbReference type="EMBL" id="EGC03308.1"/>
    </source>
</evidence>
<dbReference type="EMBL" id="ADKM02000070">
    <property type="protein sequence ID" value="EGC03308.1"/>
    <property type="molecule type" value="Genomic_DNA"/>
</dbReference>